<dbReference type="PIRSF" id="PIRSF016578">
    <property type="entry name" value="HsaA"/>
    <property type="match status" value="1"/>
</dbReference>
<accession>A0ABW8PTF3</accession>
<dbReference type="InterPro" id="IPR046373">
    <property type="entry name" value="Acyl-CoA_Oxase/DH_mid-dom_sf"/>
</dbReference>
<dbReference type="PROSITE" id="PS00073">
    <property type="entry name" value="ACYL_COA_DH_2"/>
    <property type="match status" value="1"/>
</dbReference>
<evidence type="ECO:0000259" key="6">
    <source>
        <dbReference type="Pfam" id="PF00441"/>
    </source>
</evidence>
<feature type="domain" description="Acyl-CoA oxidase/dehydrogenase middle" evidence="7">
    <location>
        <begin position="122"/>
        <end position="216"/>
    </location>
</feature>
<evidence type="ECO:0000259" key="7">
    <source>
        <dbReference type="Pfam" id="PF02770"/>
    </source>
</evidence>
<organism evidence="9 10">
    <name type="scientific">Marinospirillum alkalitolerans</name>
    <dbReference type="NCBI Taxonomy" id="3123374"/>
    <lineage>
        <taxon>Bacteria</taxon>
        <taxon>Pseudomonadati</taxon>
        <taxon>Pseudomonadota</taxon>
        <taxon>Gammaproteobacteria</taxon>
        <taxon>Oceanospirillales</taxon>
        <taxon>Oceanospirillaceae</taxon>
        <taxon>Marinospirillum</taxon>
    </lineage>
</organism>
<comment type="caution">
    <text evidence="9">The sequence shown here is derived from an EMBL/GenBank/DDBJ whole genome shotgun (WGS) entry which is preliminary data.</text>
</comment>
<dbReference type="EMBL" id="JBANFI010000001">
    <property type="protein sequence ID" value="MFK7159563.1"/>
    <property type="molecule type" value="Genomic_DNA"/>
</dbReference>
<evidence type="ECO:0000259" key="8">
    <source>
        <dbReference type="Pfam" id="PF02771"/>
    </source>
</evidence>
<feature type="domain" description="Acyl-CoA dehydrogenase/oxidase N-terminal" evidence="8">
    <location>
        <begin position="6"/>
        <end position="118"/>
    </location>
</feature>
<evidence type="ECO:0000256" key="2">
    <source>
        <dbReference type="ARBA" id="ARBA00009347"/>
    </source>
</evidence>
<dbReference type="InterPro" id="IPR036250">
    <property type="entry name" value="AcylCo_DH-like_C"/>
</dbReference>
<keyword evidence="5" id="KW-0560">Oxidoreductase</keyword>
<dbReference type="InterPro" id="IPR009075">
    <property type="entry name" value="AcylCo_DH/oxidase_C"/>
</dbReference>
<dbReference type="Pfam" id="PF02771">
    <property type="entry name" value="Acyl-CoA_dh_N"/>
    <property type="match status" value="1"/>
</dbReference>
<evidence type="ECO:0000256" key="4">
    <source>
        <dbReference type="ARBA" id="ARBA00022827"/>
    </source>
</evidence>
<dbReference type="Gene3D" id="2.40.110.10">
    <property type="entry name" value="Butyryl-CoA Dehydrogenase, subunit A, domain 2"/>
    <property type="match status" value="1"/>
</dbReference>
<evidence type="ECO:0000313" key="9">
    <source>
        <dbReference type="EMBL" id="MFK7159563.1"/>
    </source>
</evidence>
<evidence type="ECO:0000256" key="3">
    <source>
        <dbReference type="ARBA" id="ARBA00022630"/>
    </source>
</evidence>
<evidence type="ECO:0000256" key="5">
    <source>
        <dbReference type="RuleBase" id="RU362125"/>
    </source>
</evidence>
<dbReference type="PROSITE" id="PS00072">
    <property type="entry name" value="ACYL_COA_DH_1"/>
    <property type="match status" value="1"/>
</dbReference>
<dbReference type="Gene3D" id="1.20.140.10">
    <property type="entry name" value="Butyryl-CoA Dehydrogenase, subunit A, domain 3"/>
    <property type="match status" value="1"/>
</dbReference>
<evidence type="ECO:0000256" key="1">
    <source>
        <dbReference type="ARBA" id="ARBA00001974"/>
    </source>
</evidence>
<keyword evidence="10" id="KW-1185">Reference proteome</keyword>
<dbReference type="Gene3D" id="1.10.540.10">
    <property type="entry name" value="Acyl-CoA dehydrogenase/oxidase, N-terminal domain"/>
    <property type="match status" value="1"/>
</dbReference>
<dbReference type="SUPFAM" id="SSF47203">
    <property type="entry name" value="Acyl-CoA dehydrogenase C-terminal domain-like"/>
    <property type="match status" value="1"/>
</dbReference>
<feature type="domain" description="Acyl-CoA dehydrogenase/oxidase C-terminal" evidence="6">
    <location>
        <begin position="229"/>
        <end position="378"/>
    </location>
</feature>
<dbReference type="Pfam" id="PF02770">
    <property type="entry name" value="Acyl-CoA_dh_M"/>
    <property type="match status" value="1"/>
</dbReference>
<dbReference type="PANTHER" id="PTHR43884:SF12">
    <property type="entry name" value="ISOVALERYL-COA DEHYDROGENASE, MITOCHONDRIAL-RELATED"/>
    <property type="match status" value="1"/>
</dbReference>
<dbReference type="InterPro" id="IPR009100">
    <property type="entry name" value="AcylCoA_DH/oxidase_NM_dom_sf"/>
</dbReference>
<gene>
    <name evidence="9" type="ORF">V6U78_00740</name>
</gene>
<comment type="cofactor">
    <cofactor evidence="1 5">
        <name>FAD</name>
        <dbReference type="ChEBI" id="CHEBI:57692"/>
    </cofactor>
</comment>
<evidence type="ECO:0000313" key="10">
    <source>
        <dbReference type="Proteomes" id="UP001621714"/>
    </source>
</evidence>
<dbReference type="RefSeq" id="WP_405336108.1">
    <property type="nucleotide sequence ID" value="NZ_JBANFI010000001.1"/>
</dbReference>
<dbReference type="InterPro" id="IPR013786">
    <property type="entry name" value="AcylCoA_DH/ox_N"/>
</dbReference>
<dbReference type="Proteomes" id="UP001621714">
    <property type="component" value="Unassembled WGS sequence"/>
</dbReference>
<sequence length="381" mass="42189">MTTHDESSQLFYDMTCRFLEQEADPHYADWEAAGQVPRDFWLKMGENGMLAIDLDEDYGGTGADFGITQMVIEEIARRGLGGLATGYNIHSNIVIPYVLHLGNEEQKQHWLPRMASGEVMSAIAMTEPGAGSDLAAMKTRAQKVEGGWQLDGSKTFITNGMMADMVIVCAKTDPSAGAKGVSLFLVDTHLPGFSRGKPIKKIGQHASDTAELFFDQMILPEEALLGEEGQGFVYLMQELPRERLGVGSQALGAMEGALQLTLDYVQERKAFGQRIGDFQNTRFKLAEVRAQIDMARAYFNHCVALYRQGEMTSTHAAIIKLQLSEMQCRITDECLQLFGGYGYTLEYPISRFYVDARVQTIYAGSSEIMKEVIARSLLGKA</sequence>
<dbReference type="InterPro" id="IPR006089">
    <property type="entry name" value="Acyl-CoA_DH_CS"/>
</dbReference>
<dbReference type="InterPro" id="IPR006091">
    <property type="entry name" value="Acyl-CoA_Oxase/DH_mid-dom"/>
</dbReference>
<proteinExistence type="inferred from homology"/>
<dbReference type="InterPro" id="IPR037069">
    <property type="entry name" value="AcylCoA_DH/ox_N_sf"/>
</dbReference>
<comment type="similarity">
    <text evidence="2 5">Belongs to the acyl-CoA dehydrogenase family.</text>
</comment>
<name>A0ABW8PTF3_9GAMM</name>
<protein>
    <submittedName>
        <fullName evidence="9">Acyl-CoA dehydrogenase family protein</fullName>
    </submittedName>
</protein>
<keyword evidence="3 5" id="KW-0285">Flavoprotein</keyword>
<dbReference type="PANTHER" id="PTHR43884">
    <property type="entry name" value="ACYL-COA DEHYDROGENASE"/>
    <property type="match status" value="1"/>
</dbReference>
<dbReference type="SUPFAM" id="SSF56645">
    <property type="entry name" value="Acyl-CoA dehydrogenase NM domain-like"/>
    <property type="match status" value="1"/>
</dbReference>
<reference evidence="9 10" key="1">
    <citation type="submission" date="2024-02" db="EMBL/GenBank/DDBJ databases">
        <title>Marinospirillum sp. MEB 164 isolated from Lonar lake sediment.</title>
        <authorList>
            <person name="Joshi A."/>
            <person name="Thite S."/>
        </authorList>
    </citation>
    <scope>NUCLEOTIDE SEQUENCE [LARGE SCALE GENOMIC DNA]</scope>
    <source>
        <strain evidence="9 10">MEB164</strain>
    </source>
</reference>
<keyword evidence="4 5" id="KW-0274">FAD</keyword>
<dbReference type="Pfam" id="PF00441">
    <property type="entry name" value="Acyl-CoA_dh_1"/>
    <property type="match status" value="1"/>
</dbReference>